<proteinExistence type="predicted"/>
<evidence type="ECO:0000313" key="2">
    <source>
        <dbReference type="Proteomes" id="UP001374803"/>
    </source>
</evidence>
<dbReference type="EMBL" id="CP089983">
    <property type="protein sequence ID" value="WXB09638.1"/>
    <property type="molecule type" value="Genomic_DNA"/>
</dbReference>
<sequence length="136" mass="14759">MAPERPAITIDEHLRADGSRQITRLAACEGGVRIVIDGELDAELPFAVLDQVMARYGKPLAEDIALSGPRLTLANGGALCMLRHRARYDVIARDFLVYVRAHEPPLVELSTSIAAALAHLARAVGSNTLVRDDHLQ</sequence>
<evidence type="ECO:0000313" key="1">
    <source>
        <dbReference type="EMBL" id="WXB09638.1"/>
    </source>
</evidence>
<organism evidence="1 2">
    <name type="scientific">Pendulispora rubella</name>
    <dbReference type="NCBI Taxonomy" id="2741070"/>
    <lineage>
        <taxon>Bacteria</taxon>
        <taxon>Pseudomonadati</taxon>
        <taxon>Myxococcota</taxon>
        <taxon>Myxococcia</taxon>
        <taxon>Myxococcales</taxon>
        <taxon>Sorangiineae</taxon>
        <taxon>Pendulisporaceae</taxon>
        <taxon>Pendulispora</taxon>
    </lineage>
</organism>
<gene>
    <name evidence="1" type="ORF">LVJ94_20700</name>
</gene>
<dbReference type="Proteomes" id="UP001374803">
    <property type="component" value="Chromosome"/>
</dbReference>
<accession>A0ABZ2LFC5</accession>
<keyword evidence="2" id="KW-1185">Reference proteome</keyword>
<reference evidence="1" key="1">
    <citation type="submission" date="2021-12" db="EMBL/GenBank/DDBJ databases">
        <title>Discovery of the Pendulisporaceae a myxobacterial family with distinct sporulation behavior and unique specialized metabolism.</title>
        <authorList>
            <person name="Garcia R."/>
            <person name="Popoff A."/>
            <person name="Bader C.D."/>
            <person name="Loehr J."/>
            <person name="Walesch S."/>
            <person name="Walt C."/>
            <person name="Boldt J."/>
            <person name="Bunk B."/>
            <person name="Haeckl F.J.F.P.J."/>
            <person name="Gunesch A.P."/>
            <person name="Birkelbach J."/>
            <person name="Nuebel U."/>
            <person name="Pietschmann T."/>
            <person name="Bach T."/>
            <person name="Mueller R."/>
        </authorList>
    </citation>
    <scope>NUCLEOTIDE SEQUENCE</scope>
    <source>
        <strain evidence="1">MSr11367</strain>
    </source>
</reference>
<protein>
    <recommendedName>
        <fullName evidence="3">STAS domain-containing protein</fullName>
    </recommendedName>
</protein>
<name>A0ABZ2LFC5_9BACT</name>
<dbReference type="RefSeq" id="WP_394839309.1">
    <property type="nucleotide sequence ID" value="NZ_CP089929.1"/>
</dbReference>
<evidence type="ECO:0008006" key="3">
    <source>
        <dbReference type="Google" id="ProtNLM"/>
    </source>
</evidence>